<gene>
    <name evidence="2" type="ORF">MNEG_14037</name>
</gene>
<evidence type="ECO:0000256" key="1">
    <source>
        <dbReference type="SAM" id="Coils"/>
    </source>
</evidence>
<reference evidence="2 3" key="1">
    <citation type="journal article" date="2013" name="BMC Genomics">
        <title>Reconstruction of the lipid metabolism for the microalga Monoraphidium neglectum from its genome sequence reveals characteristics suitable for biofuel production.</title>
        <authorList>
            <person name="Bogen C."/>
            <person name="Al-Dilaimi A."/>
            <person name="Albersmeier A."/>
            <person name="Wichmann J."/>
            <person name="Grundmann M."/>
            <person name="Rupp O."/>
            <person name="Lauersen K.J."/>
            <person name="Blifernez-Klassen O."/>
            <person name="Kalinowski J."/>
            <person name="Goesmann A."/>
            <person name="Mussgnug J.H."/>
            <person name="Kruse O."/>
        </authorList>
    </citation>
    <scope>NUCLEOTIDE SEQUENCE [LARGE SCALE GENOMIC DNA]</scope>
    <source>
        <strain evidence="2 3">SAG 48.87</strain>
    </source>
</reference>
<dbReference type="RefSeq" id="XP_013892946.1">
    <property type="nucleotide sequence ID" value="XM_014037492.1"/>
</dbReference>
<dbReference type="GeneID" id="25731559"/>
<dbReference type="Gene3D" id="1.20.58.70">
    <property type="match status" value="1"/>
</dbReference>
<dbReference type="AlphaFoldDB" id="A0A0D2LWJ0"/>
<dbReference type="GO" id="GO:0016192">
    <property type="term" value="P:vesicle-mediated transport"/>
    <property type="evidence" value="ECO:0007669"/>
    <property type="project" value="InterPro"/>
</dbReference>
<feature type="coiled-coil region" evidence="1">
    <location>
        <begin position="52"/>
        <end position="83"/>
    </location>
</feature>
<dbReference type="KEGG" id="mng:MNEG_14037"/>
<keyword evidence="1" id="KW-0175">Coiled coil</keyword>
<sequence length="123" mass="12775">MVSNNCTIAAGPGFKQQQSELAQRAGLVGISVSKVHLKLSRLSALAKRSSVFDDHTAEIDNLTAAIKQELQQVNASISDLQRAAAAQHGGGSRQAGEHAAAVVDALRGRLKDATAEFKEVGGG</sequence>
<protein>
    <submittedName>
        <fullName evidence="2">Syntaxin-32</fullName>
    </submittedName>
</protein>
<dbReference type="Proteomes" id="UP000054498">
    <property type="component" value="Unassembled WGS sequence"/>
</dbReference>
<dbReference type="InterPro" id="IPR010989">
    <property type="entry name" value="SNARE"/>
</dbReference>
<accession>A0A0D2LWJ0</accession>
<dbReference type="EMBL" id="KK104433">
    <property type="protein sequence ID" value="KIY93926.1"/>
    <property type="molecule type" value="Genomic_DNA"/>
</dbReference>
<evidence type="ECO:0000313" key="3">
    <source>
        <dbReference type="Proteomes" id="UP000054498"/>
    </source>
</evidence>
<dbReference type="OrthoDB" id="421009at2759"/>
<dbReference type="STRING" id="145388.A0A0D2LWJ0"/>
<keyword evidence="3" id="KW-1185">Reference proteome</keyword>
<organism evidence="2 3">
    <name type="scientific">Monoraphidium neglectum</name>
    <dbReference type="NCBI Taxonomy" id="145388"/>
    <lineage>
        <taxon>Eukaryota</taxon>
        <taxon>Viridiplantae</taxon>
        <taxon>Chlorophyta</taxon>
        <taxon>core chlorophytes</taxon>
        <taxon>Chlorophyceae</taxon>
        <taxon>CS clade</taxon>
        <taxon>Sphaeropleales</taxon>
        <taxon>Selenastraceae</taxon>
        <taxon>Monoraphidium</taxon>
    </lineage>
</organism>
<evidence type="ECO:0000313" key="2">
    <source>
        <dbReference type="EMBL" id="KIY93926.1"/>
    </source>
</evidence>
<dbReference type="GO" id="GO:0016020">
    <property type="term" value="C:membrane"/>
    <property type="evidence" value="ECO:0007669"/>
    <property type="project" value="InterPro"/>
</dbReference>
<proteinExistence type="predicted"/>
<dbReference type="SUPFAM" id="SSF47661">
    <property type="entry name" value="t-snare proteins"/>
    <property type="match status" value="1"/>
</dbReference>
<name>A0A0D2LWJ0_9CHLO</name>